<dbReference type="GO" id="GO:0006352">
    <property type="term" value="P:DNA-templated transcription initiation"/>
    <property type="evidence" value="ECO:0007669"/>
    <property type="project" value="InterPro"/>
</dbReference>
<comment type="similarity">
    <text evidence="1">Belongs to the sigma-70 factor family. ECF subfamily.</text>
</comment>
<dbReference type="Pfam" id="PF08281">
    <property type="entry name" value="Sigma70_r4_2"/>
    <property type="match status" value="1"/>
</dbReference>
<feature type="domain" description="RNA polymerase sigma factor 70 region 4 type 2" evidence="7">
    <location>
        <begin position="128"/>
        <end position="177"/>
    </location>
</feature>
<dbReference type="GO" id="GO:0016987">
    <property type="term" value="F:sigma factor activity"/>
    <property type="evidence" value="ECO:0007669"/>
    <property type="project" value="UniProtKB-KW"/>
</dbReference>
<name>A0A543I2K0_9MICO</name>
<dbReference type="SUPFAM" id="SSF88946">
    <property type="entry name" value="Sigma2 domain of RNA polymerase sigma factors"/>
    <property type="match status" value="1"/>
</dbReference>
<reference evidence="9 10" key="1">
    <citation type="submission" date="2019-06" db="EMBL/GenBank/DDBJ databases">
        <title>Genome sequencing of plant associated microbes to promote plant fitness in Sorghum bicolor and Oryza sativa.</title>
        <authorList>
            <person name="Coleman-Derr D."/>
        </authorList>
    </citation>
    <scope>NUCLEOTIDE SEQUENCE [LARGE SCALE GENOMIC DNA]</scope>
    <source>
        <strain evidence="9 10">KV-663</strain>
    </source>
</reference>
<dbReference type="Gene3D" id="1.10.10.10">
    <property type="entry name" value="Winged helix-like DNA-binding domain superfamily/Winged helix DNA-binding domain"/>
    <property type="match status" value="1"/>
</dbReference>
<dbReference type="Gene3D" id="1.10.1740.10">
    <property type="match status" value="1"/>
</dbReference>
<dbReference type="InterPro" id="IPR046531">
    <property type="entry name" value="DUF6596"/>
</dbReference>
<proteinExistence type="inferred from homology"/>
<evidence type="ECO:0000256" key="4">
    <source>
        <dbReference type="ARBA" id="ARBA00023163"/>
    </source>
</evidence>
<evidence type="ECO:0000256" key="2">
    <source>
        <dbReference type="ARBA" id="ARBA00023015"/>
    </source>
</evidence>
<keyword evidence="4" id="KW-0804">Transcription</keyword>
<evidence type="ECO:0000259" key="7">
    <source>
        <dbReference type="Pfam" id="PF08281"/>
    </source>
</evidence>
<feature type="region of interest" description="Disordered" evidence="5">
    <location>
        <begin position="421"/>
        <end position="450"/>
    </location>
</feature>
<keyword evidence="10" id="KW-1185">Reference proteome</keyword>
<evidence type="ECO:0000256" key="1">
    <source>
        <dbReference type="ARBA" id="ARBA00010641"/>
    </source>
</evidence>
<comment type="caution">
    <text evidence="9">The sequence shown here is derived from an EMBL/GenBank/DDBJ whole genome shotgun (WGS) entry which is preliminary data.</text>
</comment>
<accession>A0A543I2K0</accession>
<evidence type="ECO:0000313" key="10">
    <source>
        <dbReference type="Proteomes" id="UP000316747"/>
    </source>
</evidence>
<protein>
    <submittedName>
        <fullName evidence="9">RNA polymerase ECF family sigma subunit</fullName>
    </submittedName>
</protein>
<dbReference type="InterPro" id="IPR013249">
    <property type="entry name" value="RNA_pol_sigma70_r4_t2"/>
</dbReference>
<gene>
    <name evidence="9" type="ORF">FBY41_1192</name>
</gene>
<dbReference type="EMBL" id="VFPM01000001">
    <property type="protein sequence ID" value="TQM64813.1"/>
    <property type="molecule type" value="Genomic_DNA"/>
</dbReference>
<dbReference type="Gene3D" id="1.25.40.10">
    <property type="entry name" value="Tetratricopeptide repeat domain"/>
    <property type="match status" value="1"/>
</dbReference>
<dbReference type="PANTHER" id="PTHR47756:SF2">
    <property type="entry name" value="BLL6612 PROTEIN"/>
    <property type="match status" value="1"/>
</dbReference>
<dbReference type="InterPro" id="IPR013325">
    <property type="entry name" value="RNA_pol_sigma_r2"/>
</dbReference>
<evidence type="ECO:0000259" key="8">
    <source>
        <dbReference type="Pfam" id="PF20239"/>
    </source>
</evidence>
<feature type="domain" description="DUF6596" evidence="8">
    <location>
        <begin position="195"/>
        <end position="295"/>
    </location>
</feature>
<evidence type="ECO:0000256" key="3">
    <source>
        <dbReference type="ARBA" id="ARBA00023082"/>
    </source>
</evidence>
<dbReference type="InterPro" id="IPR014284">
    <property type="entry name" value="RNA_pol_sigma-70_dom"/>
</dbReference>
<keyword evidence="2" id="KW-0805">Transcription regulation</keyword>
<dbReference type="GO" id="GO:0003677">
    <property type="term" value="F:DNA binding"/>
    <property type="evidence" value="ECO:0007669"/>
    <property type="project" value="InterPro"/>
</dbReference>
<evidence type="ECO:0000259" key="6">
    <source>
        <dbReference type="Pfam" id="PF04542"/>
    </source>
</evidence>
<feature type="domain" description="RNA polymerase sigma-70 region 2" evidence="6">
    <location>
        <begin position="25"/>
        <end position="84"/>
    </location>
</feature>
<dbReference type="Pfam" id="PF20239">
    <property type="entry name" value="DUF6596"/>
    <property type="match status" value="1"/>
</dbReference>
<keyword evidence="3" id="KW-0731">Sigma factor</keyword>
<dbReference type="NCBIfam" id="TIGR02937">
    <property type="entry name" value="sigma70-ECF"/>
    <property type="match status" value="1"/>
</dbReference>
<dbReference type="Pfam" id="PF04542">
    <property type="entry name" value="Sigma70_r2"/>
    <property type="match status" value="1"/>
</dbReference>
<organism evidence="9 10">
    <name type="scientific">Humibacillus xanthopallidus</name>
    <dbReference type="NCBI Taxonomy" id="412689"/>
    <lineage>
        <taxon>Bacteria</taxon>
        <taxon>Bacillati</taxon>
        <taxon>Actinomycetota</taxon>
        <taxon>Actinomycetes</taxon>
        <taxon>Micrococcales</taxon>
        <taxon>Intrasporangiaceae</taxon>
        <taxon>Humibacillus</taxon>
    </lineage>
</organism>
<dbReference type="InterPro" id="IPR036388">
    <property type="entry name" value="WH-like_DNA-bd_sf"/>
</dbReference>
<evidence type="ECO:0000256" key="5">
    <source>
        <dbReference type="SAM" id="MobiDB-lite"/>
    </source>
</evidence>
<evidence type="ECO:0000313" key="9">
    <source>
        <dbReference type="EMBL" id="TQM64813.1"/>
    </source>
</evidence>
<dbReference type="SUPFAM" id="SSF88659">
    <property type="entry name" value="Sigma3 and sigma4 domains of RNA polymerase sigma factors"/>
    <property type="match status" value="1"/>
</dbReference>
<dbReference type="InterPro" id="IPR013324">
    <property type="entry name" value="RNA_pol_sigma_r3/r4-like"/>
</dbReference>
<dbReference type="AlphaFoldDB" id="A0A543I2K0"/>
<dbReference type="InterPro" id="IPR011990">
    <property type="entry name" value="TPR-like_helical_dom_sf"/>
</dbReference>
<dbReference type="PANTHER" id="PTHR47756">
    <property type="entry name" value="BLL6612 PROTEIN-RELATED"/>
    <property type="match status" value="1"/>
</dbReference>
<dbReference type="Proteomes" id="UP000316747">
    <property type="component" value="Unassembled WGS sequence"/>
</dbReference>
<feature type="compositionally biased region" description="Gly residues" evidence="5">
    <location>
        <begin position="441"/>
        <end position="450"/>
    </location>
</feature>
<sequence>MPPTTPAHDVESVRRTVEAVWRMEAAKVTAVVARVVGDVGLAEDLAQDAFVQALEQWPRDGVPDKPGAWLTSTARRRAIDRIRRDVNLASKLQQVGHAEELRAADTAEADFDAALADIDDDVLGLIFAACHPVLTPQARISLTLRMIGGLTTREIARAFLTSEATIGQRISRAKRTLSQDGVTIEIPSGAELAPRLASVLEVVYLIFNEGYAATSGRDWVRGDLMEEAIRLGRKLAALAPREPEVHGLLALMEIQASRTRARIGRDGEPVLLLDQDRTRWDWSLIRHALAALDHATSPDGMRPGTPPGPYVLQAAIAACHARARTADQTDWPMIVRLYEQLGALRPSPVIDLNRAVALSYAVGPAAALEVVDELVGSGALDDYHLLPSVRGDLLERLGRDGEARSEFARAAAMTQNEAERALLGRRAAGGGGAHGDTAEGDAGGAGDPSA</sequence>
<dbReference type="InterPro" id="IPR007627">
    <property type="entry name" value="RNA_pol_sigma70_r2"/>
</dbReference>